<feature type="active site" description="Proton acceptor" evidence="15">
    <location>
        <position position="152"/>
    </location>
</feature>
<evidence type="ECO:0000256" key="4">
    <source>
        <dbReference type="ARBA" id="ARBA00022679"/>
    </source>
</evidence>
<dbReference type="Pfam" id="PF00929">
    <property type="entry name" value="RNase_T"/>
    <property type="match status" value="1"/>
</dbReference>
<feature type="binding site" evidence="17">
    <location>
        <position position="9"/>
    </location>
    <ligand>
        <name>a divalent metal cation</name>
        <dbReference type="ChEBI" id="CHEBI:60240"/>
        <label>1</label>
        <note>catalytic</note>
    </ligand>
</feature>
<dbReference type="InterPro" id="IPR036397">
    <property type="entry name" value="RNaseH_sf"/>
</dbReference>
<dbReference type="EMBL" id="JEMX01000028">
    <property type="protein sequence ID" value="EXI80918.1"/>
    <property type="molecule type" value="Genomic_DNA"/>
</dbReference>
<feature type="domain" description="Exonuclease" evidence="19">
    <location>
        <begin position="2"/>
        <end position="174"/>
    </location>
</feature>
<organism evidence="20 21">
    <name type="scientific">Candidatus Accumulibacter appositus</name>
    <dbReference type="NCBI Taxonomy" id="1454003"/>
    <lineage>
        <taxon>Bacteria</taxon>
        <taxon>Pseudomonadati</taxon>
        <taxon>Pseudomonadota</taxon>
        <taxon>Betaproteobacteria</taxon>
        <taxon>Candidatus Accumulibacter</taxon>
    </lineage>
</organism>
<keyword evidence="12 18" id="KW-0239">DNA-directed DNA polymerase</keyword>
<feature type="binding site" evidence="16">
    <location>
        <position position="157"/>
    </location>
    <ligand>
        <name>substrate</name>
    </ligand>
</feature>
<sequence length="239" mass="26472">MRQIFLDTETTGLEHKLGHRIIEIAGVEMCNRRLTNHHFHRYLNPERDIDAGALAVHGISREFLLDKPHFADVAAEFLDFVRGAELVIHNAAFDLGFLNAELALLDMAPLDTVCHAVCDTLRMAKDLHPGKKNNLNALCDRYGVDNSHRTLHGALLDAEILAEVYLGMTRGQESLIMDLGDDGASRLAAARPLPSSGRRKAQVVKRASNQELAEHQQALADLDQASQGKCLWLHSETSN</sequence>
<dbReference type="GO" id="GO:0046872">
    <property type="term" value="F:metal ion binding"/>
    <property type="evidence" value="ECO:0007669"/>
    <property type="project" value="UniProtKB-KW"/>
</dbReference>
<dbReference type="EC" id="2.7.7.7" evidence="2 18"/>
<feature type="binding site" evidence="16">
    <location>
        <position position="9"/>
    </location>
    <ligand>
        <name>substrate</name>
    </ligand>
</feature>
<evidence type="ECO:0000313" key="21">
    <source>
        <dbReference type="Proteomes" id="UP000021816"/>
    </source>
</evidence>
<dbReference type="GO" id="GO:0003887">
    <property type="term" value="F:DNA-directed DNA polymerase activity"/>
    <property type="evidence" value="ECO:0007669"/>
    <property type="project" value="UniProtKB-KW"/>
</dbReference>
<evidence type="ECO:0000256" key="5">
    <source>
        <dbReference type="ARBA" id="ARBA00022695"/>
    </source>
</evidence>
<evidence type="ECO:0000256" key="1">
    <source>
        <dbReference type="ARBA" id="ARBA00001936"/>
    </source>
</evidence>
<dbReference type="SMART" id="SM00479">
    <property type="entry name" value="EXOIII"/>
    <property type="match status" value="1"/>
</dbReference>
<dbReference type="FunFam" id="3.30.420.10:FF:000012">
    <property type="entry name" value="DNA polymerase III subunit epsilon"/>
    <property type="match status" value="1"/>
</dbReference>
<dbReference type="GO" id="GO:0003677">
    <property type="term" value="F:DNA binding"/>
    <property type="evidence" value="ECO:0007669"/>
    <property type="project" value="InterPro"/>
</dbReference>
<evidence type="ECO:0000256" key="12">
    <source>
        <dbReference type="ARBA" id="ARBA00022932"/>
    </source>
</evidence>
<dbReference type="GO" id="GO:0045004">
    <property type="term" value="P:DNA replication proofreading"/>
    <property type="evidence" value="ECO:0007669"/>
    <property type="project" value="TreeGrafter"/>
</dbReference>
<dbReference type="STRING" id="1454003.AW10_01531"/>
<dbReference type="AlphaFoldDB" id="A0A011NE40"/>
<keyword evidence="4 18" id="KW-0808">Transferase</keyword>
<dbReference type="InterPro" id="IPR013520">
    <property type="entry name" value="Ribonucl_H"/>
</dbReference>
<dbReference type="Gene3D" id="3.30.420.10">
    <property type="entry name" value="Ribonuclease H-like superfamily/Ribonuclease H"/>
    <property type="match status" value="1"/>
</dbReference>
<evidence type="ECO:0000256" key="2">
    <source>
        <dbReference type="ARBA" id="ARBA00012417"/>
    </source>
</evidence>
<dbReference type="SUPFAM" id="SSF53098">
    <property type="entry name" value="Ribonuclease H-like"/>
    <property type="match status" value="1"/>
</dbReference>
<evidence type="ECO:0000313" key="20">
    <source>
        <dbReference type="EMBL" id="EXI80918.1"/>
    </source>
</evidence>
<name>A0A011NE40_9PROT</name>
<feature type="binding site" evidence="16">
    <location>
        <position position="7"/>
    </location>
    <ligand>
        <name>substrate</name>
    </ligand>
</feature>
<evidence type="ECO:0000256" key="15">
    <source>
        <dbReference type="PIRSR" id="PIRSR606309-1"/>
    </source>
</evidence>
<evidence type="ECO:0000256" key="7">
    <source>
        <dbReference type="ARBA" id="ARBA00022722"/>
    </source>
</evidence>
<evidence type="ECO:0000256" key="8">
    <source>
        <dbReference type="ARBA" id="ARBA00022723"/>
    </source>
</evidence>
<feature type="binding site" evidence="16">
    <location>
        <position position="57"/>
    </location>
    <ligand>
        <name>substrate</name>
    </ligand>
</feature>
<proteinExistence type="predicted"/>
<evidence type="ECO:0000256" key="3">
    <source>
        <dbReference type="ARBA" id="ARBA00020352"/>
    </source>
</evidence>
<keyword evidence="11 17" id="KW-0460">Magnesium</keyword>
<evidence type="ECO:0000256" key="16">
    <source>
        <dbReference type="PIRSR" id="PIRSR606309-2"/>
    </source>
</evidence>
<keyword evidence="5 18" id="KW-0548">Nucleotidyltransferase</keyword>
<dbReference type="NCBIfam" id="TIGR00573">
    <property type="entry name" value="dnaq"/>
    <property type="match status" value="1"/>
</dbReference>
<dbReference type="InterPro" id="IPR012337">
    <property type="entry name" value="RNaseH-like_sf"/>
</dbReference>
<dbReference type="NCBIfam" id="TIGR01406">
    <property type="entry name" value="dnaQ_proteo"/>
    <property type="match status" value="1"/>
</dbReference>
<dbReference type="Proteomes" id="UP000021816">
    <property type="component" value="Unassembled WGS sequence"/>
</dbReference>
<comment type="caution">
    <text evidence="20">The sequence shown here is derived from an EMBL/GenBank/DDBJ whole genome shotgun (WGS) entry which is preliminary data.</text>
</comment>
<evidence type="ECO:0000256" key="13">
    <source>
        <dbReference type="ARBA" id="ARBA00023211"/>
    </source>
</evidence>
<dbReference type="InterPro" id="IPR006054">
    <property type="entry name" value="DnaQ"/>
</dbReference>
<comment type="subunit">
    <text evidence="18">DNA polymerase III contains a core (composed of alpha, epsilon and theta chains) that associates with a tau subunit. This core dimerizes to form the POLIII' complex. PolIII' associates with the gamma complex (composed of gamma, delta, delta', psi and chi chains) and with the beta chain to form the complete DNA polymerase III complex.</text>
</comment>
<comment type="function">
    <text evidence="18">DNA polymerase III is a complex, multichain enzyme responsible for most of the replicative synthesis in bacteria. The epsilon subunit contain the editing function and is a proofreading 3'-5' exonuclease.</text>
</comment>
<comment type="catalytic activity">
    <reaction evidence="14 18">
        <text>DNA(n) + a 2'-deoxyribonucleoside 5'-triphosphate = DNA(n+1) + diphosphate</text>
        <dbReference type="Rhea" id="RHEA:22508"/>
        <dbReference type="Rhea" id="RHEA-COMP:17339"/>
        <dbReference type="Rhea" id="RHEA-COMP:17340"/>
        <dbReference type="ChEBI" id="CHEBI:33019"/>
        <dbReference type="ChEBI" id="CHEBI:61560"/>
        <dbReference type="ChEBI" id="CHEBI:173112"/>
        <dbReference type="EC" id="2.7.7.7"/>
    </reaction>
</comment>
<feature type="binding site" evidence="17">
    <location>
        <position position="157"/>
    </location>
    <ligand>
        <name>a divalent metal cation</name>
        <dbReference type="ChEBI" id="CHEBI:60240"/>
        <label>1</label>
        <note>catalytic</note>
    </ligand>
</feature>
<evidence type="ECO:0000256" key="9">
    <source>
        <dbReference type="ARBA" id="ARBA00022801"/>
    </source>
</evidence>
<evidence type="ECO:0000259" key="19">
    <source>
        <dbReference type="SMART" id="SM00479"/>
    </source>
</evidence>
<dbReference type="GO" id="GO:0005829">
    <property type="term" value="C:cytosol"/>
    <property type="evidence" value="ECO:0007669"/>
    <property type="project" value="TreeGrafter"/>
</dbReference>
<evidence type="ECO:0000256" key="6">
    <source>
        <dbReference type="ARBA" id="ARBA00022705"/>
    </source>
</evidence>
<evidence type="ECO:0000256" key="17">
    <source>
        <dbReference type="PIRSR" id="PIRSR606309-3"/>
    </source>
</evidence>
<keyword evidence="8 17" id="KW-0479">Metal-binding</keyword>
<gene>
    <name evidence="18 20" type="primary">dnaQ</name>
    <name evidence="20" type="ORF">AW10_01531</name>
</gene>
<dbReference type="InterPro" id="IPR006309">
    <property type="entry name" value="DnaQ_proteo"/>
</dbReference>
<keyword evidence="6 18" id="KW-0235">DNA replication</keyword>
<keyword evidence="13 17" id="KW-0464">Manganese</keyword>
<reference evidence="20 21" key="1">
    <citation type="submission" date="2014-02" db="EMBL/GenBank/DDBJ databases">
        <title>Expanding our view of genomic diversity in Candidatus Accumulibacter clades.</title>
        <authorList>
            <person name="Skennerton C.T."/>
            <person name="Barr J.J."/>
            <person name="Slater F.R."/>
            <person name="Bond P.L."/>
            <person name="Tyson G.W."/>
        </authorList>
    </citation>
    <scope>NUCLEOTIDE SEQUENCE [LARGE SCALE GENOMIC DNA]</scope>
    <source>
        <strain evidence="21">BA-92</strain>
    </source>
</reference>
<comment type="cofactor">
    <cofactor evidence="1 18">
        <name>Mn(2+)</name>
        <dbReference type="ChEBI" id="CHEBI:29035"/>
    </cofactor>
</comment>
<keyword evidence="10 18" id="KW-0269">Exonuclease</keyword>
<evidence type="ECO:0000256" key="18">
    <source>
        <dbReference type="RuleBase" id="RU364087"/>
    </source>
</evidence>
<dbReference type="NCBIfam" id="NF004316">
    <property type="entry name" value="PRK05711.1"/>
    <property type="match status" value="1"/>
</dbReference>
<dbReference type="PATRIC" id="fig|1454003.3.peg.1579"/>
<feature type="binding site" evidence="17">
    <location>
        <position position="7"/>
    </location>
    <ligand>
        <name>a divalent metal cation</name>
        <dbReference type="ChEBI" id="CHEBI:60240"/>
        <label>1</label>
        <note>catalytic</note>
    </ligand>
</feature>
<evidence type="ECO:0000256" key="10">
    <source>
        <dbReference type="ARBA" id="ARBA00022839"/>
    </source>
</evidence>
<accession>A0A011NE40</accession>
<dbReference type="PANTHER" id="PTHR30231:SF41">
    <property type="entry name" value="DNA POLYMERASE III SUBUNIT EPSILON"/>
    <property type="match status" value="1"/>
</dbReference>
<evidence type="ECO:0000256" key="11">
    <source>
        <dbReference type="ARBA" id="ARBA00022842"/>
    </source>
</evidence>
<protein>
    <recommendedName>
        <fullName evidence="3 18">DNA polymerase III subunit epsilon</fullName>
        <ecNumber evidence="2 18">2.7.7.7</ecNumber>
    </recommendedName>
</protein>
<keyword evidence="9 18" id="KW-0378">Hydrolase</keyword>
<comment type="cofactor">
    <cofactor evidence="17">
        <name>Mg(2+)</name>
        <dbReference type="ChEBI" id="CHEBI:18420"/>
    </cofactor>
    <cofactor evidence="17">
        <name>Mn(2+)</name>
        <dbReference type="ChEBI" id="CHEBI:29035"/>
    </cofactor>
    <text evidence="17">Binds 2 divalent metal cations. Magnesium or manganese.</text>
</comment>
<keyword evidence="7 18" id="KW-0540">Nuclease</keyword>
<evidence type="ECO:0000256" key="14">
    <source>
        <dbReference type="ARBA" id="ARBA00049244"/>
    </source>
</evidence>
<dbReference type="PANTHER" id="PTHR30231">
    <property type="entry name" value="DNA POLYMERASE III SUBUNIT EPSILON"/>
    <property type="match status" value="1"/>
</dbReference>
<dbReference type="GO" id="GO:0008408">
    <property type="term" value="F:3'-5' exonuclease activity"/>
    <property type="evidence" value="ECO:0007669"/>
    <property type="project" value="TreeGrafter"/>
</dbReference>
<dbReference type="CDD" id="cd06131">
    <property type="entry name" value="DNA_pol_III_epsilon_Ecoli_like"/>
    <property type="match status" value="1"/>
</dbReference>